<reference evidence="3 4" key="1">
    <citation type="submission" date="2019-10" db="EMBL/GenBank/DDBJ databases">
        <title>Rudanella paleaurantiibacter sp. nov., isolated from sludge.</title>
        <authorList>
            <person name="Xu S.Q."/>
        </authorList>
    </citation>
    <scope>NUCLEOTIDE SEQUENCE [LARGE SCALE GENOMIC DNA]</scope>
    <source>
        <strain evidence="3 4">HX-22-17</strain>
    </source>
</reference>
<comment type="caution">
    <text evidence="3">The sequence shown here is derived from an EMBL/GenBank/DDBJ whole genome shotgun (WGS) entry which is preliminary data.</text>
</comment>
<dbReference type="Proteomes" id="UP000488299">
    <property type="component" value="Unassembled WGS sequence"/>
</dbReference>
<protein>
    <recommendedName>
        <fullName evidence="2">Peptidase M15C domain-containing protein</fullName>
    </recommendedName>
</protein>
<dbReference type="AlphaFoldDB" id="A0A7J5TVS2"/>
<dbReference type="CDD" id="cd14845">
    <property type="entry name" value="L-Ala-D-Glu_peptidase_like"/>
    <property type="match status" value="1"/>
</dbReference>
<proteinExistence type="predicted"/>
<accession>A0A7J5TVS2</accession>
<evidence type="ECO:0000256" key="1">
    <source>
        <dbReference type="SAM" id="MobiDB-lite"/>
    </source>
</evidence>
<dbReference type="SUPFAM" id="SSF55166">
    <property type="entry name" value="Hedgehog/DD-peptidase"/>
    <property type="match status" value="1"/>
</dbReference>
<evidence type="ECO:0000313" key="3">
    <source>
        <dbReference type="EMBL" id="KAB7728033.1"/>
    </source>
</evidence>
<evidence type="ECO:0000259" key="2">
    <source>
        <dbReference type="Pfam" id="PF13539"/>
    </source>
</evidence>
<dbReference type="PROSITE" id="PS51257">
    <property type="entry name" value="PROKAR_LIPOPROTEIN"/>
    <property type="match status" value="1"/>
</dbReference>
<dbReference type="Pfam" id="PF13539">
    <property type="entry name" value="Peptidase_M15_4"/>
    <property type="match status" value="1"/>
</dbReference>
<dbReference type="EMBL" id="WELI01000009">
    <property type="protein sequence ID" value="KAB7728033.1"/>
    <property type="molecule type" value="Genomic_DNA"/>
</dbReference>
<dbReference type="GO" id="GO:0008233">
    <property type="term" value="F:peptidase activity"/>
    <property type="evidence" value="ECO:0007669"/>
    <property type="project" value="InterPro"/>
</dbReference>
<dbReference type="Gene3D" id="3.30.1380.10">
    <property type="match status" value="1"/>
</dbReference>
<organism evidence="3 4">
    <name type="scientific">Rudanella paleaurantiibacter</name>
    <dbReference type="NCBI Taxonomy" id="2614655"/>
    <lineage>
        <taxon>Bacteria</taxon>
        <taxon>Pseudomonadati</taxon>
        <taxon>Bacteroidota</taxon>
        <taxon>Cytophagia</taxon>
        <taxon>Cytophagales</taxon>
        <taxon>Cytophagaceae</taxon>
        <taxon>Rudanella</taxon>
    </lineage>
</organism>
<sequence>MDSRSIDDLHPQLAYAFGLSCGRWAALYPGAPTPFLTQTFRSDARQNALFEQPRDGRDNDGDGRIDEADEFVTNARAGQSPHNYRPALALDVGFRRLDGSLDWSEKWFNYFAQLMLELPNITWGGTFKQLRDRPHFELTDWESRVPQPIPATRTTPPRRPAAPPHSPPKPR</sequence>
<name>A0A7J5TVS2_9BACT</name>
<feature type="domain" description="Peptidase M15C" evidence="2">
    <location>
        <begin position="75"/>
        <end position="138"/>
    </location>
</feature>
<feature type="compositionally biased region" description="Pro residues" evidence="1">
    <location>
        <begin position="157"/>
        <end position="171"/>
    </location>
</feature>
<dbReference type="InterPro" id="IPR009045">
    <property type="entry name" value="Zn_M74/Hedgehog-like"/>
</dbReference>
<feature type="region of interest" description="Disordered" evidence="1">
    <location>
        <begin position="142"/>
        <end position="171"/>
    </location>
</feature>
<evidence type="ECO:0000313" key="4">
    <source>
        <dbReference type="Proteomes" id="UP000488299"/>
    </source>
</evidence>
<dbReference type="RefSeq" id="WP_152125983.1">
    <property type="nucleotide sequence ID" value="NZ_WELI01000009.1"/>
</dbReference>
<keyword evidence="4" id="KW-1185">Reference proteome</keyword>
<gene>
    <name evidence="3" type="ORF">F5984_19965</name>
</gene>
<dbReference type="InterPro" id="IPR039561">
    <property type="entry name" value="Peptidase_M15C"/>
</dbReference>